<keyword evidence="2" id="KW-1185">Reference proteome</keyword>
<evidence type="ECO:0000313" key="1">
    <source>
        <dbReference type="EMBL" id="CAK9201886.1"/>
    </source>
</evidence>
<organism evidence="1 2">
    <name type="scientific">Sphagnum troendelagicum</name>
    <dbReference type="NCBI Taxonomy" id="128251"/>
    <lineage>
        <taxon>Eukaryota</taxon>
        <taxon>Viridiplantae</taxon>
        <taxon>Streptophyta</taxon>
        <taxon>Embryophyta</taxon>
        <taxon>Bryophyta</taxon>
        <taxon>Sphagnophytina</taxon>
        <taxon>Sphagnopsida</taxon>
        <taxon>Sphagnales</taxon>
        <taxon>Sphagnaceae</taxon>
        <taxon>Sphagnum</taxon>
    </lineage>
</organism>
<evidence type="ECO:0000313" key="2">
    <source>
        <dbReference type="Proteomes" id="UP001497512"/>
    </source>
</evidence>
<accession>A0ABP0TPL8</accession>
<dbReference type="EMBL" id="OZ019905">
    <property type="protein sequence ID" value="CAK9201886.1"/>
    <property type="molecule type" value="Genomic_DNA"/>
</dbReference>
<name>A0ABP0TPL8_9BRYO</name>
<reference evidence="1" key="1">
    <citation type="submission" date="2024-02" db="EMBL/GenBank/DDBJ databases">
        <authorList>
            <consortium name="ELIXIR-Norway"/>
            <consortium name="Elixir Norway"/>
        </authorList>
    </citation>
    <scope>NUCLEOTIDE SEQUENCE</scope>
</reference>
<dbReference type="Proteomes" id="UP001497512">
    <property type="component" value="Chromosome 13"/>
</dbReference>
<proteinExistence type="predicted"/>
<sequence length="73" mass="8168">MEHSGNQGKMRSLLIKENNISEYFIRNTSCNGGATAQKHFGACKQSCNAVIKRAGNYTKFTPKNHEIPSRESH</sequence>
<protein>
    <submittedName>
        <fullName evidence="1">Uncharacterized protein</fullName>
    </submittedName>
</protein>
<gene>
    <name evidence="1" type="ORF">CSSPTR1EN2_LOCUS6131</name>
</gene>